<evidence type="ECO:0000256" key="1">
    <source>
        <dbReference type="SAM" id="MobiDB-lite"/>
    </source>
</evidence>
<accession>A0A0B6ZR37</accession>
<sequence>ASSILPTAAQSAPLPKTIGSSTFSNITSALTSQKHVLAPRIISSLASTSTLGVSETAAVLPKSTPSNSLTTVTHSSWTSDLDVLKSRIISAPLIHLSSPSKTYASNVTVRALIENQNRETRSFTEENDHLQTDTSLSDVADSGLGLVVREESSISETFPRTTLVEGNLSDAKISYRENETSSRNLAAVMEILQTLKSTAATSVTTELDQMSKLVHAAAIPSIHPPWGDTSSQPFITVPCNTSEINLPTINMKVPSPNTLPSLPHNKNGTTIVQSTKVPIPVTSEIKTGDSVSPFVITTPVNISQPLCYPTDKITARVSPVAGNLVVLSANKMATASTVHDNTTVSGDTFKLPTSVSGLKNITFKISPQCGGAGQFVQGIMTSRGLVVPQTALLQQNHQSGSVILANTIDPGAVSQLHSSPANIQSFSVLGTSNQQTVQNLSGQHGIAFNPQILHNQSYQKIMAPASNSLINFQSGTINDNTNTSLKVMMVNTASTGIPISTTATQKTLNQQQQTLTPTLTSELVKQIASSSQVLKSSQHQMNPNPLSSGCSQQ</sequence>
<protein>
    <submittedName>
        <fullName evidence="2">Uncharacterized protein</fullName>
    </submittedName>
</protein>
<name>A0A0B6ZR37_9EUPU</name>
<feature type="region of interest" description="Disordered" evidence="1">
    <location>
        <begin position="534"/>
        <end position="553"/>
    </location>
</feature>
<dbReference type="EMBL" id="HACG01024239">
    <property type="protein sequence ID" value="CEK71104.1"/>
    <property type="molecule type" value="Transcribed_RNA"/>
</dbReference>
<proteinExistence type="predicted"/>
<feature type="non-terminal residue" evidence="2">
    <location>
        <position position="1"/>
    </location>
</feature>
<evidence type="ECO:0000313" key="2">
    <source>
        <dbReference type="EMBL" id="CEK71104.1"/>
    </source>
</evidence>
<feature type="non-terminal residue" evidence="2">
    <location>
        <position position="553"/>
    </location>
</feature>
<reference evidence="2" key="1">
    <citation type="submission" date="2014-12" db="EMBL/GenBank/DDBJ databases">
        <title>Insight into the proteome of Arion vulgaris.</title>
        <authorList>
            <person name="Aradska J."/>
            <person name="Bulat T."/>
            <person name="Smidak R."/>
            <person name="Sarate P."/>
            <person name="Gangsoo J."/>
            <person name="Sialana F."/>
            <person name="Bilban M."/>
            <person name="Lubec G."/>
        </authorList>
    </citation>
    <scope>NUCLEOTIDE SEQUENCE</scope>
    <source>
        <tissue evidence="2">Skin</tissue>
    </source>
</reference>
<dbReference type="AlphaFoldDB" id="A0A0B6ZR37"/>
<organism evidence="2">
    <name type="scientific">Arion vulgaris</name>
    <dbReference type="NCBI Taxonomy" id="1028688"/>
    <lineage>
        <taxon>Eukaryota</taxon>
        <taxon>Metazoa</taxon>
        <taxon>Spiralia</taxon>
        <taxon>Lophotrochozoa</taxon>
        <taxon>Mollusca</taxon>
        <taxon>Gastropoda</taxon>
        <taxon>Heterobranchia</taxon>
        <taxon>Euthyneura</taxon>
        <taxon>Panpulmonata</taxon>
        <taxon>Eupulmonata</taxon>
        <taxon>Stylommatophora</taxon>
        <taxon>Helicina</taxon>
        <taxon>Arionoidea</taxon>
        <taxon>Arionidae</taxon>
        <taxon>Arion</taxon>
    </lineage>
</organism>
<gene>
    <name evidence="2" type="primary">ORF76935</name>
</gene>